<keyword evidence="2" id="KW-0805">Transcription regulation</keyword>
<dbReference type="RefSeq" id="WP_035417729.1">
    <property type="nucleotide sequence ID" value="NZ_JAFBCV010000001.1"/>
</dbReference>
<name>A0ABS2SR52_9BACI</name>
<dbReference type="CDD" id="cd05466">
    <property type="entry name" value="PBP2_LTTR_substrate"/>
    <property type="match status" value="1"/>
</dbReference>
<gene>
    <name evidence="6" type="ORF">JOC54_000546</name>
</gene>
<dbReference type="InterPro" id="IPR005119">
    <property type="entry name" value="LysR_subst-bd"/>
</dbReference>
<dbReference type="Pfam" id="PF03466">
    <property type="entry name" value="LysR_substrate"/>
    <property type="match status" value="1"/>
</dbReference>
<evidence type="ECO:0000313" key="6">
    <source>
        <dbReference type="EMBL" id="MBM7837315.1"/>
    </source>
</evidence>
<dbReference type="EMBL" id="JAFBCV010000001">
    <property type="protein sequence ID" value="MBM7837315.1"/>
    <property type="molecule type" value="Genomic_DNA"/>
</dbReference>
<keyword evidence="7" id="KW-1185">Reference proteome</keyword>
<sequence length="298" mass="33510">MEIKQLITFVEVAESLHITRTAKKLSFAQSSVTAHIKALEAYVGTALFERLGKKIYLTDAGRTFKHYADQMIALDEEVKAKINGTGSAVAKLTVGAQESQCTYRLTPILKAFKQQYPDVELVFKPAHSHKMAREKLLEGALDFAFITDTAATGSSLVVEKLIKEDVVLVASPEHAIFKRTSLPTPADLKEETFLLAEAGCSYRDYLVKWFERADQSIFHKIEFGSIETIKQCVLTGLGIAILPKMAIEKEQSEGMLKIVQWDPPDDTIYTHIAWHKDKQLTRPLQTFIELTRHHFQSA</sequence>
<comment type="caution">
    <text evidence="6">The sequence shown here is derived from an EMBL/GenBank/DDBJ whole genome shotgun (WGS) entry which is preliminary data.</text>
</comment>
<dbReference type="GO" id="GO:0003677">
    <property type="term" value="F:DNA binding"/>
    <property type="evidence" value="ECO:0007669"/>
    <property type="project" value="UniProtKB-KW"/>
</dbReference>
<keyword evidence="4" id="KW-0804">Transcription</keyword>
<feature type="domain" description="HTH lysR-type" evidence="5">
    <location>
        <begin position="1"/>
        <end position="58"/>
    </location>
</feature>
<dbReference type="Gene3D" id="1.10.10.10">
    <property type="entry name" value="Winged helix-like DNA-binding domain superfamily/Winged helix DNA-binding domain"/>
    <property type="match status" value="1"/>
</dbReference>
<evidence type="ECO:0000256" key="2">
    <source>
        <dbReference type="ARBA" id="ARBA00023015"/>
    </source>
</evidence>
<dbReference type="SUPFAM" id="SSF46785">
    <property type="entry name" value="Winged helix' DNA-binding domain"/>
    <property type="match status" value="1"/>
</dbReference>
<dbReference type="PANTHER" id="PTHR30126:SF100">
    <property type="entry name" value="LYSR-FAMILY TRANSCRIPTIONAL REGULATOR"/>
    <property type="match status" value="1"/>
</dbReference>
<reference evidence="6" key="1">
    <citation type="submission" date="2021-01" db="EMBL/GenBank/DDBJ databases">
        <title>Genomic Encyclopedia of Type Strains, Phase IV (KMG-IV): sequencing the most valuable type-strain genomes for metagenomic binning, comparative biology and taxonomic classification.</title>
        <authorList>
            <person name="Goeker M."/>
        </authorList>
    </citation>
    <scope>NUCLEOTIDE SEQUENCE</scope>
    <source>
        <strain evidence="6">DSM 21943</strain>
    </source>
</reference>
<dbReference type="Pfam" id="PF00126">
    <property type="entry name" value="HTH_1"/>
    <property type="match status" value="1"/>
</dbReference>
<dbReference type="InterPro" id="IPR000847">
    <property type="entry name" value="LysR_HTH_N"/>
</dbReference>
<comment type="similarity">
    <text evidence="1">Belongs to the LysR transcriptional regulatory family.</text>
</comment>
<dbReference type="SUPFAM" id="SSF53850">
    <property type="entry name" value="Periplasmic binding protein-like II"/>
    <property type="match status" value="1"/>
</dbReference>
<dbReference type="Proteomes" id="UP001179280">
    <property type="component" value="Unassembled WGS sequence"/>
</dbReference>
<dbReference type="InterPro" id="IPR036388">
    <property type="entry name" value="WH-like_DNA-bd_sf"/>
</dbReference>
<keyword evidence="3 6" id="KW-0238">DNA-binding</keyword>
<evidence type="ECO:0000259" key="5">
    <source>
        <dbReference type="PROSITE" id="PS50931"/>
    </source>
</evidence>
<dbReference type="PROSITE" id="PS50931">
    <property type="entry name" value="HTH_LYSR"/>
    <property type="match status" value="1"/>
</dbReference>
<protein>
    <submittedName>
        <fullName evidence="6">DNA-binding transcriptional LysR family regulator</fullName>
    </submittedName>
</protein>
<dbReference type="Gene3D" id="3.40.190.290">
    <property type="match status" value="1"/>
</dbReference>
<proteinExistence type="inferred from homology"/>
<organism evidence="6 7">
    <name type="scientific">Shouchella xiaoxiensis</name>
    <dbReference type="NCBI Taxonomy" id="766895"/>
    <lineage>
        <taxon>Bacteria</taxon>
        <taxon>Bacillati</taxon>
        <taxon>Bacillota</taxon>
        <taxon>Bacilli</taxon>
        <taxon>Bacillales</taxon>
        <taxon>Bacillaceae</taxon>
        <taxon>Shouchella</taxon>
    </lineage>
</organism>
<evidence type="ECO:0000256" key="4">
    <source>
        <dbReference type="ARBA" id="ARBA00023163"/>
    </source>
</evidence>
<evidence type="ECO:0000256" key="1">
    <source>
        <dbReference type="ARBA" id="ARBA00009437"/>
    </source>
</evidence>
<dbReference type="PRINTS" id="PR00039">
    <property type="entry name" value="HTHLYSR"/>
</dbReference>
<evidence type="ECO:0000256" key="3">
    <source>
        <dbReference type="ARBA" id="ARBA00023125"/>
    </source>
</evidence>
<dbReference type="PANTHER" id="PTHR30126">
    <property type="entry name" value="HTH-TYPE TRANSCRIPTIONAL REGULATOR"/>
    <property type="match status" value="1"/>
</dbReference>
<evidence type="ECO:0000313" key="7">
    <source>
        <dbReference type="Proteomes" id="UP001179280"/>
    </source>
</evidence>
<dbReference type="InterPro" id="IPR036390">
    <property type="entry name" value="WH_DNA-bd_sf"/>
</dbReference>
<accession>A0ABS2SR52</accession>